<name>A0A9W8LFU7_9FUNG</name>
<dbReference type="PANTHER" id="PTHR46910">
    <property type="entry name" value="TRANSCRIPTION FACTOR PDR1"/>
    <property type="match status" value="1"/>
</dbReference>
<keyword evidence="1" id="KW-0539">Nucleus</keyword>
<evidence type="ECO:0000313" key="4">
    <source>
        <dbReference type="EMBL" id="KAJ2777221.1"/>
    </source>
</evidence>
<feature type="domain" description="Zn(2)-C6 fungal-type" evidence="3">
    <location>
        <begin position="9"/>
        <end position="39"/>
    </location>
</feature>
<protein>
    <recommendedName>
        <fullName evidence="3">Zn(2)-C6 fungal-type domain-containing protein</fullName>
    </recommendedName>
</protein>
<dbReference type="EMBL" id="JANBUM010000433">
    <property type="protein sequence ID" value="KAJ2777221.1"/>
    <property type="molecule type" value="Genomic_DNA"/>
</dbReference>
<reference evidence="4" key="1">
    <citation type="submission" date="2022-07" db="EMBL/GenBank/DDBJ databases">
        <title>Phylogenomic reconstructions and comparative analyses of Kickxellomycotina fungi.</title>
        <authorList>
            <person name="Reynolds N.K."/>
            <person name="Stajich J.E."/>
            <person name="Barry K."/>
            <person name="Grigoriev I.V."/>
            <person name="Crous P."/>
            <person name="Smith M.E."/>
        </authorList>
    </citation>
    <scope>NUCLEOTIDE SEQUENCE</scope>
    <source>
        <strain evidence="4">BCRC 34489</strain>
    </source>
</reference>
<dbReference type="SUPFAM" id="SSF57701">
    <property type="entry name" value="Zn2/Cys6 DNA-binding domain"/>
    <property type="match status" value="1"/>
</dbReference>
<dbReference type="OrthoDB" id="39175at2759"/>
<dbReference type="PROSITE" id="PS00463">
    <property type="entry name" value="ZN2_CY6_FUNGAL_1"/>
    <property type="match status" value="1"/>
</dbReference>
<keyword evidence="5" id="KW-1185">Reference proteome</keyword>
<feature type="region of interest" description="Disordered" evidence="2">
    <location>
        <begin position="244"/>
        <end position="322"/>
    </location>
</feature>
<accession>A0A9W8LFU7</accession>
<gene>
    <name evidence="4" type="ORF">GGI15_004583</name>
</gene>
<dbReference type="InterPro" id="IPR050987">
    <property type="entry name" value="AtrR-like"/>
</dbReference>
<dbReference type="Proteomes" id="UP001140172">
    <property type="component" value="Unassembled WGS sequence"/>
</dbReference>
<dbReference type="Gene3D" id="4.10.240.10">
    <property type="entry name" value="Zn(2)-C6 fungal-type DNA-binding domain"/>
    <property type="match status" value="1"/>
</dbReference>
<dbReference type="PANTHER" id="PTHR46910:SF38">
    <property type="entry name" value="ZN(2)-C6 FUNGAL-TYPE DOMAIN-CONTAINING PROTEIN"/>
    <property type="match status" value="1"/>
</dbReference>
<evidence type="ECO:0000256" key="2">
    <source>
        <dbReference type="SAM" id="MobiDB-lite"/>
    </source>
</evidence>
<dbReference type="InterPro" id="IPR036864">
    <property type="entry name" value="Zn2-C6_fun-type_DNA-bd_sf"/>
</dbReference>
<dbReference type="PROSITE" id="PS50048">
    <property type="entry name" value="ZN2_CY6_FUNGAL_2"/>
    <property type="match status" value="1"/>
</dbReference>
<evidence type="ECO:0000259" key="3">
    <source>
        <dbReference type="PROSITE" id="PS50048"/>
    </source>
</evidence>
<dbReference type="GO" id="GO:0008270">
    <property type="term" value="F:zinc ion binding"/>
    <property type="evidence" value="ECO:0007669"/>
    <property type="project" value="InterPro"/>
</dbReference>
<dbReference type="AlphaFoldDB" id="A0A9W8LFU7"/>
<sequence length="944" mass="103904">MFNIPYLTSCNHCREKKRRCDGKRPTCSLCQSHNVPCEYRRSRRFRKNKPGMDPAPAAHSLPMANIMPIPSSAATIPPYTPTASATTPVSSMSVFMSHTAQTPLQQPPPPPPPPLGGYEVNAFTQLLSGDMYPLTQQLPQPILQGVNNFMSPFSNPRSQIIPEWVSQQKPGAAVLSNLASLASAYQESPLTPMRAGAASTPDDALLGNLTSQIIIQELLAPATTAAGMVGQPAYQQPGAFGDLGGLPLPYGGPRRSSSLRSGGSQDSDARAHTPSGAMGRMYAALQPPNGRSPSLGATPDTTPRSSAAKRPAAPNGPAPSPKYADDFVPDIIVTYAREFPAELSPAVLLKVMRGIYSSTRTSLVNVDIELSWFMILKGIVPRILLFAYIASMARGQVVSAELVHQLPANFDEICYDVAIRDVPLAVQSPSLWSALSLYLLGRYEFQSSRYDLMMQHYEMAADVLTKTTFHGHAFPWSTVPSALRRTFEYDYYVYTFWVGFQWHLVSCFSLDRPFSLSLDPKALPQAASNGAYFSADLPCEIDLLTLLPANSWPQSAQSPGPSAVWFRGFNDAEFSSWRPPEWRKITPNYKITAYLQRMLPLGAHLYGIQREFCEGRRSLSSYLQQLQTQQELLKRWMYSLPKEFEITQEKVLRLTRAAFNPASHGEDANLIMDFKELVMTYGLYNTFLIRANRVALLGMLGENLDAPATTMHTRAFGLRDYIEAVDQGLGPAAAGWLGASDSGGESSQWEHNMAFHRCRMQCYESIDILCNVVQLSFMLRLNLFSYGTTYVAIAGEVLSMLVGQMGIRDRASMRKTKMRLGHVLCLLRSLQHWAPAIYMFANGIQALSDPRMVLDVGEDKMDELARKQRPEEQQRVAGILGAEPPQGAGAKDGGAPPNPFPPNHIINLIVDDLDSTLTTFLAPAYPMLLLKIFASSSSSAGHVL</sequence>
<dbReference type="CDD" id="cd00067">
    <property type="entry name" value="GAL4"/>
    <property type="match status" value="1"/>
</dbReference>
<dbReference type="GO" id="GO:0000981">
    <property type="term" value="F:DNA-binding transcription factor activity, RNA polymerase II-specific"/>
    <property type="evidence" value="ECO:0007669"/>
    <property type="project" value="InterPro"/>
</dbReference>
<evidence type="ECO:0000256" key="1">
    <source>
        <dbReference type="ARBA" id="ARBA00023242"/>
    </source>
</evidence>
<dbReference type="SMART" id="SM00066">
    <property type="entry name" value="GAL4"/>
    <property type="match status" value="1"/>
</dbReference>
<evidence type="ECO:0000313" key="5">
    <source>
        <dbReference type="Proteomes" id="UP001140172"/>
    </source>
</evidence>
<comment type="caution">
    <text evidence="4">The sequence shown here is derived from an EMBL/GenBank/DDBJ whole genome shotgun (WGS) entry which is preliminary data.</text>
</comment>
<proteinExistence type="predicted"/>
<organism evidence="4 5">
    <name type="scientific">Coemansia interrupta</name>
    <dbReference type="NCBI Taxonomy" id="1126814"/>
    <lineage>
        <taxon>Eukaryota</taxon>
        <taxon>Fungi</taxon>
        <taxon>Fungi incertae sedis</taxon>
        <taxon>Zoopagomycota</taxon>
        <taxon>Kickxellomycotina</taxon>
        <taxon>Kickxellomycetes</taxon>
        <taxon>Kickxellales</taxon>
        <taxon>Kickxellaceae</taxon>
        <taxon>Coemansia</taxon>
    </lineage>
</organism>
<feature type="compositionally biased region" description="Low complexity" evidence="2">
    <location>
        <begin position="245"/>
        <end position="264"/>
    </location>
</feature>
<dbReference type="InterPro" id="IPR001138">
    <property type="entry name" value="Zn2Cys6_DnaBD"/>
</dbReference>
<dbReference type="Pfam" id="PF00172">
    <property type="entry name" value="Zn_clus"/>
    <property type="match status" value="1"/>
</dbReference>
<feature type="compositionally biased region" description="Low complexity" evidence="2">
    <location>
        <begin position="303"/>
        <end position="313"/>
    </location>
</feature>